<feature type="domain" description="Thioesterase" evidence="2">
    <location>
        <begin position="23"/>
        <end position="238"/>
    </location>
</feature>
<sequence>MINRQTFNSYITCPKPNPQAQFRLFCFPYAGGSSFIFRTWYASLPQNVEVCPIELPGRGKQMKLPAFTQMETLVKAIAPILLPYLDKPFAFFGHSMGALISAALACHLRQEYDKQPSHLFVSASRAPQIPLSKPPIHTLAEHEFKQKLRRLNGTPASVLENDELMQLLIPILRADFTLSETYLYTQQPQKTPLECPITAFGGLEDQEVSIQELEAWRSLTKNSFQLEIFPGDHFFIHSFQSLLLANLAAYFKAYDLRFTNNNKSTLNHSNIKSLSIKTAL</sequence>
<comment type="similarity">
    <text evidence="1">Belongs to the thioesterase family.</text>
</comment>
<evidence type="ECO:0000256" key="1">
    <source>
        <dbReference type="ARBA" id="ARBA00007169"/>
    </source>
</evidence>
<dbReference type="InterPro" id="IPR012223">
    <property type="entry name" value="TEII"/>
</dbReference>
<dbReference type="PANTHER" id="PTHR11487:SF0">
    <property type="entry name" value="S-ACYL FATTY ACID SYNTHASE THIOESTERASE, MEDIUM CHAIN"/>
    <property type="match status" value="1"/>
</dbReference>
<protein>
    <submittedName>
        <fullName evidence="3">Thioesterase</fullName>
    </submittedName>
</protein>
<dbReference type="EMBL" id="JACJTB010000001">
    <property type="protein sequence ID" value="MBD2592913.1"/>
    <property type="molecule type" value="Genomic_DNA"/>
</dbReference>
<accession>A0ABR8FN81</accession>
<dbReference type="InterPro" id="IPR001031">
    <property type="entry name" value="Thioesterase"/>
</dbReference>
<evidence type="ECO:0000259" key="2">
    <source>
        <dbReference type="Pfam" id="PF00975"/>
    </source>
</evidence>
<dbReference type="Pfam" id="PF00975">
    <property type="entry name" value="Thioesterase"/>
    <property type="match status" value="1"/>
</dbReference>
<organism evidence="3 4">
    <name type="scientific">Nostoc spongiaeforme FACHB-130</name>
    <dbReference type="NCBI Taxonomy" id="1357510"/>
    <lineage>
        <taxon>Bacteria</taxon>
        <taxon>Bacillati</taxon>
        <taxon>Cyanobacteriota</taxon>
        <taxon>Cyanophyceae</taxon>
        <taxon>Nostocales</taxon>
        <taxon>Nostocaceae</taxon>
        <taxon>Nostoc</taxon>
    </lineage>
</organism>
<dbReference type="RefSeq" id="WP_190966097.1">
    <property type="nucleotide sequence ID" value="NZ_JACJTB010000001.1"/>
</dbReference>
<proteinExistence type="inferred from homology"/>
<comment type="caution">
    <text evidence="3">The sequence shown here is derived from an EMBL/GenBank/DDBJ whole genome shotgun (WGS) entry which is preliminary data.</text>
</comment>
<dbReference type="Gene3D" id="3.40.50.1820">
    <property type="entry name" value="alpha/beta hydrolase"/>
    <property type="match status" value="1"/>
</dbReference>
<gene>
    <name evidence="3" type="ORF">H6G74_01050</name>
</gene>
<evidence type="ECO:0000313" key="4">
    <source>
        <dbReference type="Proteomes" id="UP000603457"/>
    </source>
</evidence>
<dbReference type="PANTHER" id="PTHR11487">
    <property type="entry name" value="THIOESTERASE"/>
    <property type="match status" value="1"/>
</dbReference>
<keyword evidence="4" id="KW-1185">Reference proteome</keyword>
<dbReference type="InterPro" id="IPR029058">
    <property type="entry name" value="AB_hydrolase_fold"/>
</dbReference>
<dbReference type="Proteomes" id="UP000603457">
    <property type="component" value="Unassembled WGS sequence"/>
</dbReference>
<reference evidence="3 4" key="1">
    <citation type="journal article" date="2020" name="ISME J.">
        <title>Comparative genomics reveals insights into cyanobacterial evolution and habitat adaptation.</title>
        <authorList>
            <person name="Chen M.Y."/>
            <person name="Teng W.K."/>
            <person name="Zhao L."/>
            <person name="Hu C.X."/>
            <person name="Zhou Y.K."/>
            <person name="Han B.P."/>
            <person name="Song L.R."/>
            <person name="Shu W.S."/>
        </authorList>
    </citation>
    <scope>NUCLEOTIDE SEQUENCE [LARGE SCALE GENOMIC DNA]</scope>
    <source>
        <strain evidence="3 4">FACHB-130</strain>
    </source>
</reference>
<name>A0ABR8FN81_9NOSO</name>
<evidence type="ECO:0000313" key="3">
    <source>
        <dbReference type="EMBL" id="MBD2592913.1"/>
    </source>
</evidence>
<dbReference type="SUPFAM" id="SSF53474">
    <property type="entry name" value="alpha/beta-Hydrolases"/>
    <property type="match status" value="1"/>
</dbReference>